<proteinExistence type="predicted"/>
<keyword evidence="2" id="KW-0732">Signal</keyword>
<protein>
    <submittedName>
        <fullName evidence="3">Uncharacterized protein</fullName>
    </submittedName>
</protein>
<evidence type="ECO:0000256" key="2">
    <source>
        <dbReference type="SAM" id="SignalP"/>
    </source>
</evidence>
<feature type="chain" id="PRO_5012323128" evidence="2">
    <location>
        <begin position="30"/>
        <end position="140"/>
    </location>
</feature>
<dbReference type="AlphaFoldDB" id="A0A1S8WZL9"/>
<feature type="non-terminal residue" evidence="3">
    <location>
        <position position="140"/>
    </location>
</feature>
<keyword evidence="4" id="KW-1185">Reference proteome</keyword>
<gene>
    <name evidence="3" type="ORF">X801_04260</name>
</gene>
<dbReference type="EMBL" id="KV893002">
    <property type="protein sequence ID" value="OON19867.1"/>
    <property type="molecule type" value="Genomic_DNA"/>
</dbReference>
<feature type="compositionally biased region" description="Basic residues" evidence="1">
    <location>
        <begin position="79"/>
        <end position="93"/>
    </location>
</feature>
<evidence type="ECO:0000313" key="4">
    <source>
        <dbReference type="Proteomes" id="UP000243686"/>
    </source>
</evidence>
<evidence type="ECO:0000313" key="3">
    <source>
        <dbReference type="EMBL" id="OON19867.1"/>
    </source>
</evidence>
<feature type="compositionally biased region" description="Basic residues" evidence="1">
    <location>
        <begin position="119"/>
        <end position="128"/>
    </location>
</feature>
<feature type="signal peptide" evidence="2">
    <location>
        <begin position="1"/>
        <end position="29"/>
    </location>
</feature>
<evidence type="ECO:0000256" key="1">
    <source>
        <dbReference type="SAM" id="MobiDB-lite"/>
    </source>
</evidence>
<feature type="region of interest" description="Disordered" evidence="1">
    <location>
        <begin position="69"/>
        <end position="140"/>
    </location>
</feature>
<accession>A0A1S8WZL9</accession>
<reference evidence="3 4" key="1">
    <citation type="submission" date="2015-03" db="EMBL/GenBank/DDBJ databases">
        <title>Draft genome of the nematode, Opisthorchis viverrini.</title>
        <authorList>
            <person name="Mitreva M."/>
        </authorList>
    </citation>
    <scope>NUCLEOTIDE SEQUENCE [LARGE SCALE GENOMIC DNA]</scope>
    <source>
        <strain evidence="3">Khon Kaen</strain>
    </source>
</reference>
<dbReference type="Proteomes" id="UP000243686">
    <property type="component" value="Unassembled WGS sequence"/>
</dbReference>
<organism evidence="3 4">
    <name type="scientific">Opisthorchis viverrini</name>
    <name type="common">Southeast Asian liver fluke</name>
    <dbReference type="NCBI Taxonomy" id="6198"/>
    <lineage>
        <taxon>Eukaryota</taxon>
        <taxon>Metazoa</taxon>
        <taxon>Spiralia</taxon>
        <taxon>Lophotrochozoa</taxon>
        <taxon>Platyhelminthes</taxon>
        <taxon>Trematoda</taxon>
        <taxon>Digenea</taxon>
        <taxon>Opisthorchiida</taxon>
        <taxon>Opisthorchiata</taxon>
        <taxon>Opisthorchiidae</taxon>
        <taxon>Opisthorchis</taxon>
    </lineage>
</organism>
<name>A0A1S8WZL9_OPIVI</name>
<sequence>MLAEHGGILKAAKLLISIASLFYMQTTNGEKGKKLSVLDNTNSQRATISEKIASGKSLSGLRDTKTVISPLAEHSNTKVSRRLGKRERKSKKKLSTEPDLEPENGPLSNVGMQSGLKRGEKKKPHKRKQSENIARHSGKS</sequence>